<dbReference type="Pfam" id="PF14808">
    <property type="entry name" value="TMEM164"/>
    <property type="match status" value="1"/>
</dbReference>
<evidence type="ECO:0000313" key="5">
    <source>
        <dbReference type="RefSeq" id="XP_005185476.1"/>
    </source>
</evidence>
<dbReference type="GeneID" id="101891823"/>
<keyword evidence="2" id="KW-0472">Membrane</keyword>
<evidence type="ECO:0000313" key="6">
    <source>
        <dbReference type="RefSeq" id="XP_019892998.1"/>
    </source>
</evidence>
<evidence type="ECO:0000256" key="2">
    <source>
        <dbReference type="SAM" id="Phobius"/>
    </source>
</evidence>
<dbReference type="EnsemblMetazoa" id="MDOA000730-RA">
    <property type="protein sequence ID" value="MDOA000730-PA"/>
    <property type="gene ID" value="MDOA000730"/>
</dbReference>
<evidence type="ECO:0000313" key="7">
    <source>
        <dbReference type="RefSeq" id="XP_019892999.1"/>
    </source>
</evidence>
<gene>
    <name evidence="3" type="primary">101891823</name>
    <name evidence="5 6 7 8 9 10" type="synonym">LOC101891823</name>
</gene>
<dbReference type="RefSeq" id="XP_005185476.1">
    <property type="nucleotide sequence ID" value="XM_005185419.3"/>
</dbReference>
<dbReference type="RefSeq" id="XP_019893000.1">
    <property type="nucleotide sequence ID" value="XM_020037441.1"/>
</dbReference>
<proteinExistence type="predicted"/>
<dbReference type="AlphaFoldDB" id="A0A1I8M324"/>
<feature type="region of interest" description="Disordered" evidence="1">
    <location>
        <begin position="265"/>
        <end position="293"/>
    </location>
</feature>
<protein>
    <submittedName>
        <fullName evidence="5 6">Transmembrane protein 164</fullName>
    </submittedName>
</protein>
<dbReference type="OrthoDB" id="17328at2759"/>
<dbReference type="Proteomes" id="UP001652621">
    <property type="component" value="Unplaced"/>
</dbReference>
<accession>A0A1I8M324</accession>
<keyword evidence="4" id="KW-1185">Reference proteome</keyword>
<dbReference type="RefSeq" id="XP_058982157.1">
    <property type="nucleotide sequence ID" value="XM_059126174.1"/>
</dbReference>
<feature type="compositionally biased region" description="Polar residues" evidence="1">
    <location>
        <begin position="315"/>
        <end position="325"/>
    </location>
</feature>
<dbReference type="KEGG" id="mde:101891823"/>
<reference evidence="3" key="1">
    <citation type="submission" date="2020-08" db="UniProtKB">
        <authorList>
            <consortium name="EnsemblMetazoa"/>
        </authorList>
    </citation>
    <scope>IDENTIFICATION</scope>
    <source>
        <strain evidence="3">Aabys</strain>
    </source>
</reference>
<name>A0A1I8M324_MUSDO</name>
<feature type="compositionally biased region" description="Low complexity" evidence="1">
    <location>
        <begin position="343"/>
        <end position="374"/>
    </location>
</feature>
<dbReference type="PANTHER" id="PTHR20948">
    <property type="entry name" value="TRANSMEMBRANE PROTEIN 164"/>
    <property type="match status" value="1"/>
</dbReference>
<reference evidence="9 10" key="2">
    <citation type="submission" date="2025-05" db="UniProtKB">
        <authorList>
            <consortium name="RefSeq"/>
        </authorList>
    </citation>
    <scope>IDENTIFICATION</scope>
    <source>
        <strain evidence="5 6">Aabys</strain>
        <tissue evidence="9 10">Whole body</tissue>
    </source>
</reference>
<dbReference type="RefSeq" id="XP_058982156.1">
    <property type="nucleotide sequence ID" value="XM_059126173.1"/>
</dbReference>
<evidence type="ECO:0000313" key="8">
    <source>
        <dbReference type="RefSeq" id="XP_019893000.1"/>
    </source>
</evidence>
<evidence type="ECO:0000313" key="10">
    <source>
        <dbReference type="RefSeq" id="XP_058982157.1"/>
    </source>
</evidence>
<dbReference type="eggNOG" id="ENOG502QWAJ">
    <property type="taxonomic scope" value="Eukaryota"/>
</dbReference>
<keyword evidence="2" id="KW-1133">Transmembrane helix</keyword>
<evidence type="ECO:0000256" key="1">
    <source>
        <dbReference type="SAM" id="MobiDB-lite"/>
    </source>
</evidence>
<dbReference type="RefSeq" id="XP_019892999.1">
    <property type="nucleotide sequence ID" value="XM_020037440.1"/>
</dbReference>
<dbReference type="STRING" id="7370.A0A1I8M324"/>
<feature type="compositionally biased region" description="Acidic residues" evidence="1">
    <location>
        <begin position="394"/>
        <end position="409"/>
    </location>
</feature>
<organism evidence="3">
    <name type="scientific">Musca domestica</name>
    <name type="common">House fly</name>
    <dbReference type="NCBI Taxonomy" id="7370"/>
    <lineage>
        <taxon>Eukaryota</taxon>
        <taxon>Metazoa</taxon>
        <taxon>Ecdysozoa</taxon>
        <taxon>Arthropoda</taxon>
        <taxon>Hexapoda</taxon>
        <taxon>Insecta</taxon>
        <taxon>Pterygota</taxon>
        <taxon>Neoptera</taxon>
        <taxon>Endopterygota</taxon>
        <taxon>Diptera</taxon>
        <taxon>Brachycera</taxon>
        <taxon>Muscomorpha</taxon>
        <taxon>Muscoidea</taxon>
        <taxon>Muscidae</taxon>
        <taxon>Musca</taxon>
    </lineage>
</organism>
<feature type="transmembrane region" description="Helical" evidence="2">
    <location>
        <begin position="32"/>
        <end position="50"/>
    </location>
</feature>
<dbReference type="PANTHER" id="PTHR20948:SF2">
    <property type="entry name" value="TRANSMEMBRANE PROTEIN 164"/>
    <property type="match status" value="1"/>
</dbReference>
<evidence type="ECO:0000313" key="3">
    <source>
        <dbReference type="EnsemblMetazoa" id="MDOA000730-PB"/>
    </source>
</evidence>
<keyword evidence="2 5" id="KW-0812">Transmembrane</keyword>
<feature type="transmembrane region" description="Helical" evidence="2">
    <location>
        <begin position="70"/>
        <end position="89"/>
    </location>
</feature>
<sequence>MVWDFAVGGVTDEVPRTMGPECENYMTNRRRFIEAVLFCILFLCVMRWAIKRLEPIQLPDAKDLNKPYSGMRIILLLIMTMIFGIEMGFKLANRSVIFVLNPCHIQTIVQIYILAAKPSKLTTTLFRVQMNNLNGPVLAFIFPEVECRTLPFEQATYWIQHAMLYIIPVYVLRSGLCQVEDFHDYNWSIIGVEFQLLYHFSVLNYFSVKTGINLNHMLCAAESDPFQGQNYRIAAVIHESILCPILNKLTVYMFAVPGSIQHSNRLSGNKTSLKTQKQEQPQQYEKLTSKMTDSSTLLDSAKLDLQQKQQKQQQHKPPTINNQLYLPNDGDDATMQLKHRNIPTAAATTTTATTPNDNSNSSSSNSNYPSSSHTPCDHHHHQSVLQQPETKDKEEEDDTDYVLEQDDGIEMVMSPVPATEEYRMPTTKID</sequence>
<dbReference type="EnsemblMetazoa" id="MDOA000730-RB">
    <property type="protein sequence ID" value="MDOA000730-PB"/>
    <property type="gene ID" value="MDOA000730"/>
</dbReference>
<evidence type="ECO:0000313" key="9">
    <source>
        <dbReference type="RefSeq" id="XP_058982156.1"/>
    </source>
</evidence>
<evidence type="ECO:0000313" key="4">
    <source>
        <dbReference type="Proteomes" id="UP001652621"/>
    </source>
</evidence>
<feature type="transmembrane region" description="Helical" evidence="2">
    <location>
        <begin position="96"/>
        <end position="115"/>
    </location>
</feature>
<dbReference type="InterPro" id="IPR026508">
    <property type="entry name" value="TMEM164"/>
</dbReference>
<feature type="region of interest" description="Disordered" evidence="1">
    <location>
        <begin position="305"/>
        <end position="430"/>
    </location>
</feature>
<dbReference type="VEuPathDB" id="VectorBase:MDOMA2_000158"/>
<dbReference type="VEuPathDB" id="VectorBase:MDOA000730"/>
<dbReference type="RefSeq" id="XP_019892998.1">
    <property type="nucleotide sequence ID" value="XM_020037439.1"/>
</dbReference>